<protein>
    <recommendedName>
        <fullName evidence="3">Reverse transcriptase zinc-binding domain-containing protein</fullName>
    </recommendedName>
</protein>
<dbReference type="AlphaFoldDB" id="A0ABD3GU76"/>
<name>A0ABD3GU76_9MARC</name>
<dbReference type="Proteomes" id="UP001633002">
    <property type="component" value="Unassembled WGS sequence"/>
</dbReference>
<dbReference type="EMBL" id="JBJQOH010000006">
    <property type="protein sequence ID" value="KAL3682206.1"/>
    <property type="molecule type" value="Genomic_DNA"/>
</dbReference>
<evidence type="ECO:0000313" key="2">
    <source>
        <dbReference type="Proteomes" id="UP001633002"/>
    </source>
</evidence>
<gene>
    <name evidence="1" type="ORF">R1sor_000228</name>
</gene>
<sequence>MTSPPDACWPRLFWGLCRDNICRTKEEFLLLADLQAQPPGPFFRRMCRAWDSLRYSLIWSPPALSIPLSSSVDSALTLLFKGGVISRLEAQDTRWDGFRNLTWAQLLDHAHLDMAPALGPIDQVLRVPTHSGKLARTIGHQDFSCRECGDAVEDVQHAVLSCPGRRRLWVDLADRFPDISTAVRSLTEGEIFPSILSTLLGGPRARTLSLLTVFVLACRACWKCRCQLQFEGHARSLSWGSVLISAAESLLAAAAIAYRIKKQHFKLALEPIMLALPSTADRIREKHAALFP</sequence>
<comment type="caution">
    <text evidence="1">The sequence shown here is derived from an EMBL/GenBank/DDBJ whole genome shotgun (WGS) entry which is preliminary data.</text>
</comment>
<reference evidence="1 2" key="1">
    <citation type="submission" date="2024-09" db="EMBL/GenBank/DDBJ databases">
        <title>Chromosome-scale assembly of Riccia sorocarpa.</title>
        <authorList>
            <person name="Paukszto L."/>
        </authorList>
    </citation>
    <scope>NUCLEOTIDE SEQUENCE [LARGE SCALE GENOMIC DNA]</scope>
    <source>
        <strain evidence="1">LP-2024</strain>
        <tissue evidence="1">Aerial parts of the thallus</tissue>
    </source>
</reference>
<organism evidence="1 2">
    <name type="scientific">Riccia sorocarpa</name>
    <dbReference type="NCBI Taxonomy" id="122646"/>
    <lineage>
        <taxon>Eukaryota</taxon>
        <taxon>Viridiplantae</taxon>
        <taxon>Streptophyta</taxon>
        <taxon>Embryophyta</taxon>
        <taxon>Marchantiophyta</taxon>
        <taxon>Marchantiopsida</taxon>
        <taxon>Marchantiidae</taxon>
        <taxon>Marchantiales</taxon>
        <taxon>Ricciaceae</taxon>
        <taxon>Riccia</taxon>
    </lineage>
</organism>
<evidence type="ECO:0008006" key="3">
    <source>
        <dbReference type="Google" id="ProtNLM"/>
    </source>
</evidence>
<keyword evidence="2" id="KW-1185">Reference proteome</keyword>
<proteinExistence type="predicted"/>
<accession>A0ABD3GU76</accession>
<evidence type="ECO:0000313" key="1">
    <source>
        <dbReference type="EMBL" id="KAL3682206.1"/>
    </source>
</evidence>